<dbReference type="PaxDb" id="3055-EDP01095"/>
<dbReference type="Proteomes" id="UP000006906">
    <property type="component" value="Chromosome 8"/>
</dbReference>
<comment type="similarity">
    <text evidence="2">Belongs to the CEP162 family.</text>
</comment>
<evidence type="ECO:0000256" key="5">
    <source>
        <dbReference type="ARBA" id="ARBA00022701"/>
    </source>
</evidence>
<dbReference type="EMBL" id="CM008969">
    <property type="protein sequence ID" value="PNW79829.1"/>
    <property type="molecule type" value="Genomic_DNA"/>
</dbReference>
<dbReference type="Gramene" id="PNW79829">
    <property type="protein sequence ID" value="PNW79829"/>
    <property type="gene ID" value="CHLRE_08g368350v5"/>
</dbReference>
<evidence type="ECO:0000256" key="4">
    <source>
        <dbReference type="ARBA" id="ARBA00022490"/>
    </source>
</evidence>
<name>A0A2K3DH40_CHLRE</name>
<comment type="subcellular location">
    <subcellularLocation>
        <location evidence="1">Cytoplasm</location>
        <location evidence="1">Cytoskeleton</location>
        <location evidence="1">Microtubule organizing center</location>
        <location evidence="1">Centrosome</location>
        <location evidence="1">Centriole</location>
    </subcellularLocation>
</comment>
<sequence>MSRYSSGGGSGYDGYEDDFEVDAGDDLDGELQVDVGQADDDESAAATAAADLGAGEGAAVSPQRSLAEQTGSYRGHDDGEAAEPGEGAPSTYGSPAVQVFRPHEQDSAGPTPQAERSSASASPPMAQASSSPLSPPVPPLPPLNQTVSPYLARNPSYHSEASSAAAPQRAPAVSHDPTPASAVSFAAHIPTAAATAAAGTPGAGGVPPRPGTSRGAGSQSAAAAIQSRPTTASTAPRSQAPAPAGYNQQQQHPQHQQQYAASADAAGAMPALSLALLQQASQSDAAVQQQQQLAAAIRQSVDVLRASEQARQMQAAVETLTSQVLASERSRAAAESALVELTQRMQEQEKRLNESWEAKLLEKQREVQQLRTKVTQLESQGVKGRLTAASTTNPRGSVQGGISPEEATALRKELEQTEVLIRGYQQENEAATRRIKELEETLTAAQAHAAEEVLRSERAVLVARDDVGRRNAETANKLARVLALEKELEGVREEARVRESELKAQLEKLRAEKKAMEAKAGGVDLKAMADGDVLVKQLREEMETARQANQALVQELQAKLQWYAENQDMLNQHDDLMAEQRQVIQQLQARLAQYEGPGSKGPAATRAATAQARVRELEAQVDQLHKALRGKAPGNSLAAVVAAARPSAEENALVAELREQCEELARQLRDKDEEHERQLRSHLQQLDRLKAQYSERAGRLEAATKNRGRAKELERQLEEQKAMFARRVRDLEAKLRAAQEQGAAIPPTPLPGPPASVMQTPTKGLGGAAGHGGGGGGAHPPPAPSSVSAAARRDDLVPASHLRARELEVKKLTADLERKSKQVSELHLKLGEAEARILKLTADLRRSHTAAAMGASPLPSRARHEHLPFDDRPVGAGPGRDRDRPQQRLFSSESGGGGADDLDDRSDDAGPRGVGAGGAGVGAGGASGRVVSSDLVEKLEERCGNLTVENGSLKGQVAALGRQLAALRLELEEARGAGAGADGGSQHQQAVIADLRRKLDAAELALATVQRSATEAVEARVSAAAEAQRAMLRLHDEVAYREGLKWQERMATLEQELRSAQQRCEQAESELAVLRSRGAGGWTPEAAAFMAMERRLDEMAREMAQREAKWRAVLQDTQSLHGVQSDMERRKWESALAAKEAEVQATRAELQSLLEEVAAVQALQSRAAAAQQQRLQQQQQAAGIAAGGGLAGSGDPQY</sequence>
<evidence type="ECO:0000256" key="9">
    <source>
        <dbReference type="SAM" id="Coils"/>
    </source>
</evidence>
<feature type="compositionally biased region" description="Gly residues" evidence="10">
    <location>
        <begin position="764"/>
        <end position="778"/>
    </location>
</feature>
<feature type="region of interest" description="Disordered" evidence="10">
    <location>
        <begin position="851"/>
        <end position="928"/>
    </location>
</feature>
<feature type="compositionally biased region" description="Gly residues" evidence="10">
    <location>
        <begin position="912"/>
        <end position="927"/>
    </location>
</feature>
<feature type="compositionally biased region" description="Pro residues" evidence="10">
    <location>
        <begin position="133"/>
        <end position="142"/>
    </location>
</feature>
<accession>A0A2K3DH40</accession>
<dbReference type="PANTHER" id="PTHR34031:SF1">
    <property type="entry name" value="CENTROSOMAL PROTEIN OF 162 KDA"/>
    <property type="match status" value="1"/>
</dbReference>
<feature type="coiled-coil region" evidence="9">
    <location>
        <begin position="303"/>
        <end position="380"/>
    </location>
</feature>
<evidence type="ECO:0000313" key="12">
    <source>
        <dbReference type="Proteomes" id="UP000006906"/>
    </source>
</evidence>
<dbReference type="GO" id="GO:0060271">
    <property type="term" value="P:cilium assembly"/>
    <property type="evidence" value="ECO:0000318"/>
    <property type="project" value="GO_Central"/>
</dbReference>
<feature type="region of interest" description="Disordered" evidence="10">
    <location>
        <begin position="195"/>
        <end position="264"/>
    </location>
</feature>
<dbReference type="GeneID" id="5721704"/>
<keyword evidence="6" id="KW-0970">Cilium biogenesis/degradation</keyword>
<dbReference type="GO" id="GO:0005879">
    <property type="term" value="C:axonemal microtubule"/>
    <property type="evidence" value="ECO:0000318"/>
    <property type="project" value="GO_Central"/>
</dbReference>
<dbReference type="GO" id="GO:0005814">
    <property type="term" value="C:centriole"/>
    <property type="evidence" value="ECO:0000318"/>
    <property type="project" value="GO_Central"/>
</dbReference>
<feature type="region of interest" description="Disordered" evidence="10">
    <location>
        <begin position="1174"/>
        <end position="1198"/>
    </location>
</feature>
<dbReference type="InParanoid" id="A0A2K3DH40"/>
<gene>
    <name evidence="11" type="ORF">CHLRE_08g368350v5</name>
</gene>
<feature type="region of interest" description="Disordered" evidence="10">
    <location>
        <begin position="738"/>
        <end position="788"/>
    </location>
</feature>
<feature type="compositionally biased region" description="Polar residues" evidence="10">
    <location>
        <begin position="62"/>
        <end position="72"/>
    </location>
</feature>
<feature type="coiled-coil region" evidence="9">
    <location>
        <begin position="802"/>
        <end position="836"/>
    </location>
</feature>
<feature type="compositionally biased region" description="Acidic residues" evidence="10">
    <location>
        <begin position="14"/>
        <end position="43"/>
    </location>
</feature>
<feature type="compositionally biased region" description="Low complexity" evidence="10">
    <location>
        <begin position="117"/>
        <end position="132"/>
    </location>
</feature>
<keyword evidence="5" id="KW-0493">Microtubule</keyword>
<feature type="compositionally biased region" description="Low complexity" evidence="10">
    <location>
        <begin position="248"/>
        <end position="264"/>
    </location>
</feature>
<keyword evidence="4" id="KW-0963">Cytoplasm</keyword>
<dbReference type="RefSeq" id="XP_001696146.2">
    <property type="nucleotide sequence ID" value="XM_001696094.3"/>
</dbReference>
<feature type="coiled-coil region" evidence="9">
    <location>
        <begin position="936"/>
        <end position="1012"/>
    </location>
</feature>
<evidence type="ECO:0000256" key="7">
    <source>
        <dbReference type="ARBA" id="ARBA00023054"/>
    </source>
</evidence>
<proteinExistence type="inferred from homology"/>
<keyword evidence="7 9" id="KW-0175">Coiled coil</keyword>
<dbReference type="KEGG" id="cre:CHLRE_08g368350v5"/>
<evidence type="ECO:0000256" key="1">
    <source>
        <dbReference type="ARBA" id="ARBA00004114"/>
    </source>
</evidence>
<evidence type="ECO:0000256" key="2">
    <source>
        <dbReference type="ARBA" id="ARBA00009485"/>
    </source>
</evidence>
<evidence type="ECO:0000256" key="3">
    <source>
        <dbReference type="ARBA" id="ARBA00021406"/>
    </source>
</evidence>
<evidence type="ECO:0000313" key="11">
    <source>
        <dbReference type="EMBL" id="PNW79829.1"/>
    </source>
</evidence>
<evidence type="ECO:0000256" key="10">
    <source>
        <dbReference type="SAM" id="MobiDB-lite"/>
    </source>
</evidence>
<dbReference type="InterPro" id="IPR038774">
    <property type="entry name" value="CEP162-like"/>
</dbReference>
<evidence type="ECO:0000256" key="8">
    <source>
        <dbReference type="ARBA" id="ARBA00023212"/>
    </source>
</evidence>
<organism evidence="11 12">
    <name type="scientific">Chlamydomonas reinhardtii</name>
    <name type="common">Chlamydomonas smithii</name>
    <dbReference type="NCBI Taxonomy" id="3055"/>
    <lineage>
        <taxon>Eukaryota</taxon>
        <taxon>Viridiplantae</taxon>
        <taxon>Chlorophyta</taxon>
        <taxon>core chlorophytes</taxon>
        <taxon>Chlorophyceae</taxon>
        <taxon>CS clade</taxon>
        <taxon>Chlamydomonadales</taxon>
        <taxon>Chlamydomonadaceae</taxon>
        <taxon>Chlamydomonas</taxon>
    </lineage>
</organism>
<feature type="compositionally biased region" description="Gly residues" evidence="10">
    <location>
        <begin position="1"/>
        <end position="12"/>
    </location>
</feature>
<evidence type="ECO:0000256" key="6">
    <source>
        <dbReference type="ARBA" id="ARBA00022794"/>
    </source>
</evidence>
<feature type="region of interest" description="Disordered" evidence="10">
    <location>
        <begin position="1"/>
        <end position="179"/>
    </location>
</feature>
<keyword evidence="8" id="KW-0206">Cytoskeleton</keyword>
<feature type="compositionally biased region" description="Low complexity" evidence="10">
    <location>
        <begin position="44"/>
        <end position="59"/>
    </location>
</feature>
<feature type="coiled-coil region" evidence="9">
    <location>
        <begin position="407"/>
        <end position="455"/>
    </location>
</feature>
<feature type="compositionally biased region" description="Low complexity" evidence="10">
    <location>
        <begin position="211"/>
        <end position="228"/>
    </location>
</feature>
<dbReference type="PANTHER" id="PTHR34031">
    <property type="entry name" value="CENTROSOMAL PROTEIN OF 162 KDA"/>
    <property type="match status" value="1"/>
</dbReference>
<reference evidence="11 12" key="1">
    <citation type="journal article" date="2007" name="Science">
        <title>The Chlamydomonas genome reveals the evolution of key animal and plant functions.</title>
        <authorList>
            <person name="Merchant S.S."/>
            <person name="Prochnik S.E."/>
            <person name="Vallon O."/>
            <person name="Harris E.H."/>
            <person name="Karpowicz S.J."/>
            <person name="Witman G.B."/>
            <person name="Terry A."/>
            <person name="Salamov A."/>
            <person name="Fritz-Laylin L.K."/>
            <person name="Marechal-Drouard L."/>
            <person name="Marshall W.F."/>
            <person name="Qu L.H."/>
            <person name="Nelson D.R."/>
            <person name="Sanderfoot A.A."/>
            <person name="Spalding M.H."/>
            <person name="Kapitonov V.V."/>
            <person name="Ren Q."/>
            <person name="Ferris P."/>
            <person name="Lindquist E."/>
            <person name="Shapiro H."/>
            <person name="Lucas S.M."/>
            <person name="Grimwood J."/>
            <person name="Schmutz J."/>
            <person name="Cardol P."/>
            <person name="Cerutti H."/>
            <person name="Chanfreau G."/>
            <person name="Chen C.L."/>
            <person name="Cognat V."/>
            <person name="Croft M.T."/>
            <person name="Dent R."/>
            <person name="Dutcher S."/>
            <person name="Fernandez E."/>
            <person name="Fukuzawa H."/>
            <person name="Gonzalez-Ballester D."/>
            <person name="Gonzalez-Halphen D."/>
            <person name="Hallmann A."/>
            <person name="Hanikenne M."/>
            <person name="Hippler M."/>
            <person name="Inwood W."/>
            <person name="Jabbari K."/>
            <person name="Kalanon M."/>
            <person name="Kuras R."/>
            <person name="Lefebvre P.A."/>
            <person name="Lemaire S.D."/>
            <person name="Lobanov A.V."/>
            <person name="Lohr M."/>
            <person name="Manuell A."/>
            <person name="Meier I."/>
            <person name="Mets L."/>
            <person name="Mittag M."/>
            <person name="Mittelmeier T."/>
            <person name="Moroney J.V."/>
            <person name="Moseley J."/>
            <person name="Napoli C."/>
            <person name="Nedelcu A.M."/>
            <person name="Niyogi K."/>
            <person name="Novoselov S.V."/>
            <person name="Paulsen I.T."/>
            <person name="Pazour G."/>
            <person name="Purton S."/>
            <person name="Ral J.P."/>
            <person name="Riano-Pachon D.M."/>
            <person name="Riekhof W."/>
            <person name="Rymarquis L."/>
            <person name="Schroda M."/>
            <person name="Stern D."/>
            <person name="Umen J."/>
            <person name="Willows R."/>
            <person name="Wilson N."/>
            <person name="Zimmer S.L."/>
            <person name="Allmer J."/>
            <person name="Balk J."/>
            <person name="Bisova K."/>
            <person name="Chen C.J."/>
            <person name="Elias M."/>
            <person name="Gendler K."/>
            <person name="Hauser C."/>
            <person name="Lamb M.R."/>
            <person name="Ledford H."/>
            <person name="Long J.C."/>
            <person name="Minagawa J."/>
            <person name="Page M.D."/>
            <person name="Pan J."/>
            <person name="Pootakham W."/>
            <person name="Roje S."/>
            <person name="Rose A."/>
            <person name="Stahlberg E."/>
            <person name="Terauchi A.M."/>
            <person name="Yang P."/>
            <person name="Ball S."/>
            <person name="Bowler C."/>
            <person name="Dieckmann C.L."/>
            <person name="Gladyshev V.N."/>
            <person name="Green P."/>
            <person name="Jorgensen R."/>
            <person name="Mayfield S."/>
            <person name="Mueller-Roeber B."/>
            <person name="Rajamani S."/>
            <person name="Sayre R.T."/>
            <person name="Brokstein P."/>
            <person name="Dubchak I."/>
            <person name="Goodstein D."/>
            <person name="Hornick L."/>
            <person name="Huang Y.W."/>
            <person name="Jhaveri J."/>
            <person name="Luo Y."/>
            <person name="Martinez D."/>
            <person name="Ngau W.C."/>
            <person name="Otillar B."/>
            <person name="Poliakov A."/>
            <person name="Porter A."/>
            <person name="Szajkowski L."/>
            <person name="Werner G."/>
            <person name="Zhou K."/>
            <person name="Grigoriev I.V."/>
            <person name="Rokhsar D.S."/>
            <person name="Grossman A.R."/>
        </authorList>
    </citation>
    <scope>NUCLEOTIDE SEQUENCE [LARGE SCALE GENOMIC DNA]</scope>
    <source>
        <strain evidence="12">CC-503</strain>
    </source>
</reference>
<feature type="compositionally biased region" description="Basic and acidic residues" evidence="10">
    <location>
        <begin position="865"/>
        <end position="886"/>
    </location>
</feature>
<feature type="compositionally biased region" description="Low complexity" evidence="10">
    <location>
        <begin position="159"/>
        <end position="174"/>
    </location>
</feature>
<dbReference type="AlphaFoldDB" id="A0A2K3DH40"/>
<feature type="compositionally biased region" description="Low complexity" evidence="10">
    <location>
        <begin position="1174"/>
        <end position="1184"/>
    </location>
</feature>
<protein>
    <recommendedName>
        <fullName evidence="3">Centrosomal protein of 162 kDa</fullName>
    </recommendedName>
</protein>
<dbReference type="OrthoDB" id="551463at2759"/>
<keyword evidence="12" id="KW-1185">Reference proteome</keyword>